<comment type="caution">
    <text evidence="1">The sequence shown here is derived from an EMBL/GenBank/DDBJ whole genome shotgun (WGS) entry which is preliminary data.</text>
</comment>
<evidence type="ECO:0000313" key="1">
    <source>
        <dbReference type="EMBL" id="PZX93223.1"/>
    </source>
</evidence>
<keyword evidence="2" id="KW-1185">Reference proteome</keyword>
<evidence type="ECO:0008006" key="3">
    <source>
        <dbReference type="Google" id="ProtNLM"/>
    </source>
</evidence>
<accession>A0A2W7TRP3</accession>
<dbReference type="Proteomes" id="UP000249177">
    <property type="component" value="Unassembled WGS sequence"/>
</dbReference>
<evidence type="ECO:0000313" key="2">
    <source>
        <dbReference type="Proteomes" id="UP000249177"/>
    </source>
</evidence>
<reference evidence="1 2" key="1">
    <citation type="submission" date="2018-06" db="EMBL/GenBank/DDBJ databases">
        <title>Flavobacterium sp IMCC34762, genome.</title>
        <authorList>
            <person name="Joung Y."/>
            <person name="Cho J."/>
            <person name="Song J."/>
        </authorList>
    </citation>
    <scope>NUCLEOTIDE SEQUENCE [LARGE SCALE GENOMIC DNA]</scope>
    <source>
        <strain evidence="1 2">IMCC34762</strain>
    </source>
</reference>
<dbReference type="AlphaFoldDB" id="A0A2W7TRP3"/>
<proteinExistence type="predicted"/>
<sequence length="187" mass="21954">MLSANAQNSKTKTMELTQNKQAKILDIKPSTTSSENDFDFLQGKWKVHNRKLKSRLTNSNEWTEFEAELHMKKTLNGFGNLENFYTNNNGEPYEGMAIRLFNKVSKLWKIYWIDSNGTTMDEKPVTGSFENGLGKFYTNDIFNEKEILVVYQWDATNLEHPKWSQAFSTDNGKTWEWNWKMELSRIE</sequence>
<dbReference type="EMBL" id="QKXH01000007">
    <property type="protein sequence ID" value="PZX93223.1"/>
    <property type="molecule type" value="Genomic_DNA"/>
</dbReference>
<protein>
    <recommendedName>
        <fullName evidence="3">DUF1579 domain-containing protein</fullName>
    </recommendedName>
</protein>
<dbReference type="OrthoDB" id="9814791at2"/>
<name>A0A2W7TRP3_9FLAO</name>
<gene>
    <name evidence="1" type="ORF">DOS84_12235</name>
</gene>
<organism evidence="1 2">
    <name type="scientific">Flavobacterium aquariorum</name>
    <dbReference type="NCBI Taxonomy" id="2217670"/>
    <lineage>
        <taxon>Bacteria</taxon>
        <taxon>Pseudomonadati</taxon>
        <taxon>Bacteroidota</taxon>
        <taxon>Flavobacteriia</taxon>
        <taxon>Flavobacteriales</taxon>
        <taxon>Flavobacteriaceae</taxon>
        <taxon>Flavobacterium</taxon>
    </lineage>
</organism>